<dbReference type="Gene3D" id="3.40.50.1820">
    <property type="entry name" value="alpha/beta hydrolase"/>
    <property type="match status" value="1"/>
</dbReference>
<gene>
    <name evidence="2" type="ORF">FIESC28_10737</name>
</gene>
<evidence type="ECO:0000313" key="2">
    <source>
        <dbReference type="EMBL" id="RBR07238.1"/>
    </source>
</evidence>
<dbReference type="SUPFAM" id="SSF53474">
    <property type="entry name" value="alpha/beta-Hydrolases"/>
    <property type="match status" value="1"/>
</dbReference>
<evidence type="ECO:0000259" key="1">
    <source>
        <dbReference type="Pfam" id="PF12697"/>
    </source>
</evidence>
<dbReference type="InterPro" id="IPR000073">
    <property type="entry name" value="AB_hydrolase_1"/>
</dbReference>
<comment type="caution">
    <text evidence="2">The sequence shown here is derived from an EMBL/GenBank/DDBJ whole genome shotgun (WGS) entry which is preliminary data.</text>
</comment>
<dbReference type="Pfam" id="PF12697">
    <property type="entry name" value="Abhydrolase_6"/>
    <property type="match status" value="1"/>
</dbReference>
<dbReference type="OrthoDB" id="408373at2759"/>
<dbReference type="PANTHER" id="PTHR11614">
    <property type="entry name" value="PHOSPHOLIPASE-RELATED"/>
    <property type="match status" value="1"/>
</dbReference>
<protein>
    <recommendedName>
        <fullName evidence="1">AB hydrolase-1 domain-containing protein</fullName>
    </recommendedName>
</protein>
<dbReference type="EMBL" id="QKXC01000320">
    <property type="protein sequence ID" value="RBR07238.1"/>
    <property type="molecule type" value="Genomic_DNA"/>
</dbReference>
<dbReference type="InterPro" id="IPR051044">
    <property type="entry name" value="MAG_DAG_Lipase"/>
</dbReference>
<dbReference type="GeneID" id="42000163"/>
<reference evidence="2 3" key="1">
    <citation type="submission" date="2018-06" db="EMBL/GenBank/DDBJ databases">
        <title>Fusarium incarnatum-equiseti species complex species 28.</title>
        <authorList>
            <person name="Gardiner D.M."/>
        </authorList>
    </citation>
    <scope>NUCLEOTIDE SEQUENCE [LARGE SCALE GENOMIC DNA]</scope>
    <source>
        <strain evidence="2 3">FIESC_28</strain>
    </source>
</reference>
<dbReference type="RefSeq" id="XP_031011035.1">
    <property type="nucleotide sequence ID" value="XM_031164867.1"/>
</dbReference>
<feature type="domain" description="AB hydrolase-1" evidence="1">
    <location>
        <begin position="58"/>
        <end position="299"/>
    </location>
</feature>
<dbReference type="AlphaFoldDB" id="A0A366QSJ4"/>
<organism evidence="2 3">
    <name type="scientific">Fusarium coffeatum</name>
    <dbReference type="NCBI Taxonomy" id="231269"/>
    <lineage>
        <taxon>Eukaryota</taxon>
        <taxon>Fungi</taxon>
        <taxon>Dikarya</taxon>
        <taxon>Ascomycota</taxon>
        <taxon>Pezizomycotina</taxon>
        <taxon>Sordariomycetes</taxon>
        <taxon>Hypocreomycetidae</taxon>
        <taxon>Hypocreales</taxon>
        <taxon>Nectriaceae</taxon>
        <taxon>Fusarium</taxon>
        <taxon>Fusarium incarnatum-equiseti species complex</taxon>
    </lineage>
</organism>
<keyword evidence="3" id="KW-1185">Reference proteome</keyword>
<dbReference type="InterPro" id="IPR029058">
    <property type="entry name" value="AB_hydrolase_fold"/>
</dbReference>
<accession>A0A366QSJ4</accession>
<name>A0A366QSJ4_9HYPO</name>
<evidence type="ECO:0000313" key="3">
    <source>
        <dbReference type="Proteomes" id="UP000253153"/>
    </source>
</evidence>
<proteinExistence type="predicted"/>
<sequence>MSEYPTYETQKEWREIQSYLPQRLHFTPAHSPTGEVWHHDGHALHLDRWPNPSARVRLIMHHGMGTNGRMMSMLLGVPLHSAGFELVAIDMPGYGCTVPRKGYVWDFNDWVKISSAFVDHEYENDNRPIVLYGLSAGGGLTFCSAGLNGRVKGIIGMTFMDMRIQAVSDAACRNFFMSRIGAPSSLLMNTVGLGWFSLPMWLTGRMSTLVNNDQALQVCYKDNRSANAWITMKFMADFITYKPAKEPAEFDVCPILLTQPAEDRWTPLWVSDMFLKDVTKVSVKKIMLDGAGHYPLEDPGLMQMSEAIVAFLKDIEDKAV</sequence>
<dbReference type="Proteomes" id="UP000253153">
    <property type="component" value="Unassembled WGS sequence"/>
</dbReference>